<accession>A0A368FL87</accession>
<name>A0A368FL87_ANCCA</name>
<dbReference type="PROSITE" id="PS50279">
    <property type="entry name" value="BPTI_KUNITZ_2"/>
    <property type="match status" value="1"/>
</dbReference>
<comment type="caution">
    <text evidence="6">The sequence shown here is derived from an EMBL/GenBank/DDBJ whole genome shotgun (WGS) entry which is preliminary data.</text>
</comment>
<protein>
    <submittedName>
        <fullName evidence="6">Kunitz/Bovine pancreatic trypsin inhibitor domain protein</fullName>
    </submittedName>
</protein>
<proteinExistence type="predicted"/>
<dbReference type="PROSITE" id="PS00280">
    <property type="entry name" value="BPTI_KUNITZ_1"/>
    <property type="match status" value="1"/>
</dbReference>
<dbReference type="InterPro" id="IPR036880">
    <property type="entry name" value="Kunitz_BPTI_sf"/>
</dbReference>
<feature type="region of interest" description="Disordered" evidence="4">
    <location>
        <begin position="56"/>
        <end position="104"/>
    </location>
</feature>
<feature type="compositionally biased region" description="Low complexity" evidence="4">
    <location>
        <begin position="91"/>
        <end position="104"/>
    </location>
</feature>
<dbReference type="InterPro" id="IPR002223">
    <property type="entry name" value="Kunitz_BPTI"/>
</dbReference>
<keyword evidence="7" id="KW-1185">Reference proteome</keyword>
<dbReference type="InterPro" id="IPR020901">
    <property type="entry name" value="Prtase_inh_Kunz-CS"/>
</dbReference>
<keyword evidence="3" id="KW-1015">Disulfide bond</keyword>
<dbReference type="Gene3D" id="4.10.410.10">
    <property type="entry name" value="Pancreatic trypsin inhibitor Kunitz domain"/>
    <property type="match status" value="1"/>
</dbReference>
<dbReference type="GO" id="GO:0004867">
    <property type="term" value="F:serine-type endopeptidase inhibitor activity"/>
    <property type="evidence" value="ECO:0007669"/>
    <property type="project" value="UniProtKB-KW"/>
</dbReference>
<dbReference type="OrthoDB" id="4473401at2759"/>
<dbReference type="CDD" id="cd00109">
    <property type="entry name" value="Kunitz-type"/>
    <property type="match status" value="1"/>
</dbReference>
<dbReference type="SUPFAM" id="SSF57362">
    <property type="entry name" value="BPTI-like"/>
    <property type="match status" value="1"/>
</dbReference>
<reference evidence="6 7" key="1">
    <citation type="submission" date="2014-10" db="EMBL/GenBank/DDBJ databases">
        <title>Draft genome of the hookworm Ancylostoma caninum.</title>
        <authorList>
            <person name="Mitreva M."/>
        </authorList>
    </citation>
    <scope>NUCLEOTIDE SEQUENCE [LARGE SCALE GENOMIC DNA]</scope>
    <source>
        <strain evidence="6 7">Baltimore</strain>
    </source>
</reference>
<dbReference type="PANTHER" id="PTHR10083">
    <property type="entry name" value="KUNITZ-TYPE PROTEASE INHIBITOR-RELATED"/>
    <property type="match status" value="1"/>
</dbReference>
<gene>
    <name evidence="6" type="ORF">ANCCAN_22594</name>
</gene>
<evidence type="ECO:0000313" key="7">
    <source>
        <dbReference type="Proteomes" id="UP000252519"/>
    </source>
</evidence>
<evidence type="ECO:0000259" key="5">
    <source>
        <dbReference type="PROSITE" id="PS50279"/>
    </source>
</evidence>
<keyword evidence="1" id="KW-0646">Protease inhibitor</keyword>
<dbReference type="Proteomes" id="UP000252519">
    <property type="component" value="Unassembled WGS sequence"/>
</dbReference>
<dbReference type="Pfam" id="PF00014">
    <property type="entry name" value="Kunitz_BPTI"/>
    <property type="match status" value="1"/>
</dbReference>
<dbReference type="STRING" id="29170.A0A368FL87"/>
<dbReference type="AlphaFoldDB" id="A0A368FL87"/>
<dbReference type="PANTHER" id="PTHR10083:SF374">
    <property type="entry name" value="BPTI_KUNITZ INHIBITOR DOMAIN-CONTAINING PROTEIN"/>
    <property type="match status" value="1"/>
</dbReference>
<evidence type="ECO:0000313" key="6">
    <source>
        <dbReference type="EMBL" id="RCN31620.1"/>
    </source>
</evidence>
<feature type="domain" description="BPTI/Kunitz inhibitor" evidence="5">
    <location>
        <begin position="10"/>
        <end position="45"/>
    </location>
</feature>
<organism evidence="6 7">
    <name type="scientific">Ancylostoma caninum</name>
    <name type="common">Dog hookworm</name>
    <dbReference type="NCBI Taxonomy" id="29170"/>
    <lineage>
        <taxon>Eukaryota</taxon>
        <taxon>Metazoa</taxon>
        <taxon>Ecdysozoa</taxon>
        <taxon>Nematoda</taxon>
        <taxon>Chromadorea</taxon>
        <taxon>Rhabditida</taxon>
        <taxon>Rhabditina</taxon>
        <taxon>Rhabditomorpha</taxon>
        <taxon>Strongyloidea</taxon>
        <taxon>Ancylostomatidae</taxon>
        <taxon>Ancylostomatinae</taxon>
        <taxon>Ancylostoma</taxon>
    </lineage>
</organism>
<keyword evidence="2" id="KW-0722">Serine protease inhibitor</keyword>
<evidence type="ECO:0000256" key="4">
    <source>
        <dbReference type="SAM" id="MobiDB-lite"/>
    </source>
</evidence>
<sequence length="104" mass="11938">MIRVYEFLKQFAYDSKWGGCKSFIWGGCGANGNNFGSMPECRISCENGQQRIEFPRKSQQQVKLPSPQMHQQQVKFPPMPQKAVKFPPSPQQKSKFPSKQQQQA</sequence>
<evidence type="ECO:0000256" key="1">
    <source>
        <dbReference type="ARBA" id="ARBA00022690"/>
    </source>
</evidence>
<dbReference type="InterPro" id="IPR050098">
    <property type="entry name" value="TFPI/VKTCI-like"/>
</dbReference>
<evidence type="ECO:0000256" key="3">
    <source>
        <dbReference type="ARBA" id="ARBA00023157"/>
    </source>
</evidence>
<feature type="compositionally biased region" description="Polar residues" evidence="4">
    <location>
        <begin position="57"/>
        <end position="74"/>
    </location>
</feature>
<dbReference type="GO" id="GO:0005615">
    <property type="term" value="C:extracellular space"/>
    <property type="evidence" value="ECO:0007669"/>
    <property type="project" value="TreeGrafter"/>
</dbReference>
<dbReference type="SMART" id="SM00131">
    <property type="entry name" value="KU"/>
    <property type="match status" value="1"/>
</dbReference>
<dbReference type="EMBL" id="JOJR01001255">
    <property type="protein sequence ID" value="RCN31620.1"/>
    <property type="molecule type" value="Genomic_DNA"/>
</dbReference>
<evidence type="ECO:0000256" key="2">
    <source>
        <dbReference type="ARBA" id="ARBA00022900"/>
    </source>
</evidence>